<dbReference type="HOGENOM" id="CLU_082049_2_0_10"/>
<protein>
    <recommendedName>
        <fullName evidence="2">Outer membrane protein beta-barrel domain-containing protein</fullName>
    </recommendedName>
</protein>
<evidence type="ECO:0000313" key="4">
    <source>
        <dbReference type="Proteomes" id="UP000027442"/>
    </source>
</evidence>
<proteinExistence type="predicted"/>
<dbReference type="RefSeq" id="WP_025789834.1">
    <property type="nucleotide sequence ID" value="NZ_KB899210.1"/>
</dbReference>
<dbReference type="Pfam" id="PF13568">
    <property type="entry name" value="OMP_b-brl_2"/>
    <property type="match status" value="1"/>
</dbReference>
<organism evidence="3 4">
    <name type="scientific">Hoylesella loescheii DSM 19665 = JCM 12249 = ATCC 15930</name>
    <dbReference type="NCBI Taxonomy" id="1122985"/>
    <lineage>
        <taxon>Bacteria</taxon>
        <taxon>Pseudomonadati</taxon>
        <taxon>Bacteroidota</taxon>
        <taxon>Bacteroidia</taxon>
        <taxon>Bacteroidales</taxon>
        <taxon>Prevotellaceae</taxon>
        <taxon>Hoylesella</taxon>
    </lineage>
</organism>
<keyword evidence="1" id="KW-0732">Signal</keyword>
<sequence>MRIRALAIIATCLATSLMCKAQIGAYRNNFSIGFNGGYVLSNVGFNPRVDQGYHGGITGGLSFRYVSEKYFNTICSIYAEVNYASLGWKQDIRDLHDNSVVNATTNLPEEYSRTINYVQVPIFAHLAWGREARGAQFFFQVGPQMGFYLSESTKTNYDPSTRNLTDRANKVTEQESMSVERKFDYGIAAGLGMEYSIPRVGHFLLGARYYYGLGNIYGDSKRDYFGRSNFGNIVVKMAYLFDLTRTVK</sequence>
<keyword evidence="4" id="KW-1185">Reference proteome</keyword>
<evidence type="ECO:0000313" key="3">
    <source>
        <dbReference type="EMBL" id="KDR53450.1"/>
    </source>
</evidence>
<evidence type="ECO:0000256" key="1">
    <source>
        <dbReference type="SAM" id="SignalP"/>
    </source>
</evidence>
<evidence type="ECO:0000259" key="2">
    <source>
        <dbReference type="Pfam" id="PF13568"/>
    </source>
</evidence>
<comment type="caution">
    <text evidence="3">The sequence shown here is derived from an EMBL/GenBank/DDBJ whole genome shotgun (WGS) entry which is preliminary data.</text>
</comment>
<feature type="domain" description="Outer membrane protein beta-barrel" evidence="2">
    <location>
        <begin position="27"/>
        <end position="217"/>
    </location>
</feature>
<dbReference type="eggNOG" id="ENOG5032XTQ">
    <property type="taxonomic scope" value="Bacteria"/>
</dbReference>
<name>A0A069QKW3_HOYLO</name>
<feature type="chain" id="PRO_5001668223" description="Outer membrane protein beta-barrel domain-containing protein" evidence="1">
    <location>
        <begin position="22"/>
        <end position="248"/>
    </location>
</feature>
<dbReference type="PATRIC" id="fig|1122985.7.peg.444"/>
<reference evidence="3 4" key="1">
    <citation type="submission" date="2013-08" db="EMBL/GenBank/DDBJ databases">
        <authorList>
            <person name="Weinstock G."/>
            <person name="Sodergren E."/>
            <person name="Wylie T."/>
            <person name="Fulton L."/>
            <person name="Fulton R."/>
            <person name="Fronick C."/>
            <person name="O'Laughlin M."/>
            <person name="Godfrey J."/>
            <person name="Miner T."/>
            <person name="Herter B."/>
            <person name="Appelbaum E."/>
            <person name="Cordes M."/>
            <person name="Lek S."/>
            <person name="Wollam A."/>
            <person name="Pepin K.H."/>
            <person name="Palsikar V.B."/>
            <person name="Mitreva M."/>
            <person name="Wilson R.K."/>
        </authorList>
    </citation>
    <scope>NUCLEOTIDE SEQUENCE [LARGE SCALE GENOMIC DNA]</scope>
    <source>
        <strain evidence="3 4">ATCC 15930</strain>
    </source>
</reference>
<feature type="signal peptide" evidence="1">
    <location>
        <begin position="1"/>
        <end position="21"/>
    </location>
</feature>
<accession>A0A069QKW3</accession>
<dbReference type="Proteomes" id="UP000027442">
    <property type="component" value="Unassembled WGS sequence"/>
</dbReference>
<dbReference type="AlphaFoldDB" id="A0A069QKW3"/>
<dbReference type="EMBL" id="JNGW01000015">
    <property type="protein sequence ID" value="KDR53450.1"/>
    <property type="molecule type" value="Genomic_DNA"/>
</dbReference>
<dbReference type="InterPro" id="IPR025665">
    <property type="entry name" value="Beta-barrel_OMP_2"/>
</dbReference>
<gene>
    <name evidence="3" type="ORF">HMPREF1991_00425</name>
</gene>